<comment type="caution">
    <text evidence="1">The sequence shown here is derived from an EMBL/GenBank/DDBJ whole genome shotgun (WGS) entry which is preliminary data.</text>
</comment>
<sequence length="164" mass="18155">MSELVLRTLVDGQDAQRILAAKAPGLAVTSAKLRHHPFAGFVFEVPQLAGRIAQAHALVDYYSGKAFVTDPWQVQDAQAGQRMDLVADPKWNTIDFDTARERAKALLSTAVLRRARLAWRGGIRETSSVAKVWKPNWVIEAKLEGKSYRIMVDGLNGGYFFIGS</sequence>
<keyword evidence="2" id="KW-1185">Reference proteome</keyword>
<name>A0ABQ0RI59_GLUNI</name>
<evidence type="ECO:0008006" key="3">
    <source>
        <dbReference type="Google" id="ProtNLM"/>
    </source>
</evidence>
<dbReference type="Proteomes" id="UP000316242">
    <property type="component" value="Unassembled WGS sequence"/>
</dbReference>
<proteinExistence type="predicted"/>
<dbReference type="RefSeq" id="WP_141356059.1">
    <property type="nucleotide sequence ID" value="NZ_BAAAWM010000001.1"/>
</dbReference>
<reference evidence="1 2" key="1">
    <citation type="submission" date="2019-06" db="EMBL/GenBank/DDBJ databases">
        <title>Whole genome shotgun sequence of Glutamicibacter nicotianae NBRC 14234.</title>
        <authorList>
            <person name="Hosoyama A."/>
            <person name="Uohara A."/>
            <person name="Ohji S."/>
            <person name="Ichikawa N."/>
        </authorList>
    </citation>
    <scope>NUCLEOTIDE SEQUENCE [LARGE SCALE GENOMIC DNA]</scope>
    <source>
        <strain evidence="1 2">NBRC 14234</strain>
    </source>
</reference>
<evidence type="ECO:0000313" key="2">
    <source>
        <dbReference type="Proteomes" id="UP000316242"/>
    </source>
</evidence>
<organism evidence="1 2">
    <name type="scientific">Glutamicibacter nicotianae</name>
    <name type="common">Arthrobacter nicotianae</name>
    <dbReference type="NCBI Taxonomy" id="37929"/>
    <lineage>
        <taxon>Bacteria</taxon>
        <taxon>Bacillati</taxon>
        <taxon>Actinomycetota</taxon>
        <taxon>Actinomycetes</taxon>
        <taxon>Micrococcales</taxon>
        <taxon>Micrococcaceae</taxon>
        <taxon>Glutamicibacter</taxon>
    </lineage>
</organism>
<gene>
    <name evidence="1" type="ORF">ANI01nite_07110</name>
</gene>
<dbReference type="EMBL" id="BJNE01000002">
    <property type="protein sequence ID" value="GEC11508.1"/>
    <property type="molecule type" value="Genomic_DNA"/>
</dbReference>
<evidence type="ECO:0000313" key="1">
    <source>
        <dbReference type="EMBL" id="GEC11508.1"/>
    </source>
</evidence>
<accession>A0ABQ0RI59</accession>
<protein>
    <recommendedName>
        <fullName evidence="3">PepSY domain-containing protein</fullName>
    </recommendedName>
</protein>